<name>A0A1G4BSP2_9PEZI</name>
<dbReference type="EMBL" id="MJBS01000002">
    <property type="protein sequence ID" value="OHF04429.1"/>
    <property type="molecule type" value="Genomic_DNA"/>
</dbReference>
<evidence type="ECO:0000313" key="1">
    <source>
        <dbReference type="EMBL" id="OHF04429.1"/>
    </source>
</evidence>
<protein>
    <submittedName>
        <fullName evidence="1">Uncharacterized protein</fullName>
    </submittedName>
</protein>
<dbReference type="Proteomes" id="UP000176998">
    <property type="component" value="Unassembled WGS sequence"/>
</dbReference>
<gene>
    <name evidence="1" type="ORF">CORC01_00281</name>
</gene>
<dbReference type="RefSeq" id="XP_022481564.1">
    <property type="nucleotide sequence ID" value="XM_022611939.1"/>
</dbReference>
<keyword evidence="2" id="KW-1185">Reference proteome</keyword>
<dbReference type="AlphaFoldDB" id="A0A1G4BSP2"/>
<sequence length="82" mass="8525">MLLPILAESYPPVGAKLDVRRPGVGHAARTDTLAPKLLSQGIVKCRNVPDILPANSELAVQRVNAEDAVDVGVADVEEGGGL</sequence>
<accession>A0A1G4BSP2</accession>
<proteinExistence type="predicted"/>
<evidence type="ECO:0000313" key="2">
    <source>
        <dbReference type="Proteomes" id="UP000176998"/>
    </source>
</evidence>
<comment type="caution">
    <text evidence="1">The sequence shown here is derived from an EMBL/GenBank/DDBJ whole genome shotgun (WGS) entry which is preliminary data.</text>
</comment>
<dbReference type="GeneID" id="34553449"/>
<organism evidence="1 2">
    <name type="scientific">Colletotrichum orchidophilum</name>
    <dbReference type="NCBI Taxonomy" id="1209926"/>
    <lineage>
        <taxon>Eukaryota</taxon>
        <taxon>Fungi</taxon>
        <taxon>Dikarya</taxon>
        <taxon>Ascomycota</taxon>
        <taxon>Pezizomycotina</taxon>
        <taxon>Sordariomycetes</taxon>
        <taxon>Hypocreomycetidae</taxon>
        <taxon>Glomerellales</taxon>
        <taxon>Glomerellaceae</taxon>
        <taxon>Colletotrichum</taxon>
    </lineage>
</organism>
<reference evidence="1 2" key="1">
    <citation type="submission" date="2016-09" db="EMBL/GenBank/DDBJ databases">
        <authorList>
            <person name="Capua I."/>
            <person name="De Benedictis P."/>
            <person name="Joannis T."/>
            <person name="Lombin L.H."/>
            <person name="Cattoli G."/>
        </authorList>
    </citation>
    <scope>NUCLEOTIDE SEQUENCE [LARGE SCALE GENOMIC DNA]</scope>
    <source>
        <strain evidence="1 2">IMI 309357</strain>
    </source>
</reference>